<evidence type="ECO:0000256" key="1">
    <source>
        <dbReference type="SAM" id="Phobius"/>
    </source>
</evidence>
<feature type="transmembrane region" description="Helical" evidence="1">
    <location>
        <begin position="171"/>
        <end position="192"/>
    </location>
</feature>
<reference evidence="2 3" key="1">
    <citation type="submission" date="2018-02" db="EMBL/GenBank/DDBJ databases">
        <title>Draft genome sequence of Streptococcus oricebi CCUG 70868T type strain.</title>
        <authorList>
            <person name="Mendez V."/>
            <person name="Salva-Serra F."/>
            <person name="Jaen-Luchoro D."/>
            <person name="Gonzales-Siles L."/>
            <person name="Karlsson R."/>
            <person name="Engstrom-Jakobsson H."/>
            <person name="Busquets A."/>
            <person name="Gomila M."/>
            <person name="Pineiro-Iglesias B."/>
            <person name="Bennasar-Figueras A."/>
            <person name="Seeger M."/>
            <person name="Moore E."/>
        </authorList>
    </citation>
    <scope>NUCLEOTIDE SEQUENCE [LARGE SCALE GENOMIC DNA]</scope>
    <source>
        <strain evidence="2 3">CCUG 70868</strain>
    </source>
</reference>
<keyword evidence="3" id="KW-1185">Reference proteome</keyword>
<feature type="transmembrane region" description="Helical" evidence="1">
    <location>
        <begin position="18"/>
        <end position="36"/>
    </location>
</feature>
<proteinExistence type="predicted"/>
<organism evidence="2 3">
    <name type="scientific">Streptococcus oricebi</name>
    <dbReference type="NCBI Taxonomy" id="1547447"/>
    <lineage>
        <taxon>Bacteria</taxon>
        <taxon>Bacillati</taxon>
        <taxon>Bacillota</taxon>
        <taxon>Bacilli</taxon>
        <taxon>Lactobacillales</taxon>
        <taxon>Streptococcaceae</taxon>
        <taxon>Streptococcus</taxon>
    </lineage>
</organism>
<gene>
    <name evidence="2" type="ORF">C4K46_06525</name>
</gene>
<name>A0ABS5B441_9STRE</name>
<sequence>MSNYLKSEWYRIFHTKTIYILGTSLASLAFLTNLLLSLAAKPGFPYATLSYSLSNLVASPMLFVLAGALISLLFYENAKKSKSIKNSIAFGIRREDIFLGQCLITTLVSSLVMLITLAVYLTSAYFLLAHTGPVTVQHLVTEVPATFFIAVASVISMTYCLYIFDRMIMALGAWFLFWNIIPQAIYSISLGFKLPWLHRLAMYLPANFFSSGNMPVNMSQSSPIWATWPGMLKCLVVGIIATILFSLVGISTVRKKDI</sequence>
<dbReference type="RefSeq" id="WP_209628091.1">
    <property type="nucleotide sequence ID" value="NZ_PRDG01000003.1"/>
</dbReference>
<evidence type="ECO:0000313" key="3">
    <source>
        <dbReference type="Proteomes" id="UP001519296"/>
    </source>
</evidence>
<feature type="transmembrane region" description="Helical" evidence="1">
    <location>
        <begin position="230"/>
        <end position="253"/>
    </location>
</feature>
<feature type="transmembrane region" description="Helical" evidence="1">
    <location>
        <begin position="143"/>
        <end position="164"/>
    </location>
</feature>
<feature type="transmembrane region" description="Helical" evidence="1">
    <location>
        <begin position="97"/>
        <end position="123"/>
    </location>
</feature>
<dbReference type="Proteomes" id="UP001519296">
    <property type="component" value="Unassembled WGS sequence"/>
</dbReference>
<feature type="transmembrane region" description="Helical" evidence="1">
    <location>
        <begin position="56"/>
        <end position="76"/>
    </location>
</feature>
<dbReference type="EMBL" id="PRDG01000003">
    <property type="protein sequence ID" value="MBP2623596.1"/>
    <property type="molecule type" value="Genomic_DNA"/>
</dbReference>
<evidence type="ECO:0000313" key="2">
    <source>
        <dbReference type="EMBL" id="MBP2623596.1"/>
    </source>
</evidence>
<protein>
    <submittedName>
        <fullName evidence="2">ABC transporter permease</fullName>
    </submittedName>
</protein>
<comment type="caution">
    <text evidence="2">The sequence shown here is derived from an EMBL/GenBank/DDBJ whole genome shotgun (WGS) entry which is preliminary data.</text>
</comment>
<keyword evidence="1" id="KW-0812">Transmembrane</keyword>
<keyword evidence="1" id="KW-0472">Membrane</keyword>
<accession>A0ABS5B441</accession>
<keyword evidence="1" id="KW-1133">Transmembrane helix</keyword>